<proteinExistence type="predicted"/>
<organism evidence="1 2">
    <name type="scientific">Danxiaibacter flavus</name>
    <dbReference type="NCBI Taxonomy" id="3049108"/>
    <lineage>
        <taxon>Bacteria</taxon>
        <taxon>Pseudomonadati</taxon>
        <taxon>Bacteroidota</taxon>
        <taxon>Chitinophagia</taxon>
        <taxon>Chitinophagales</taxon>
        <taxon>Chitinophagaceae</taxon>
        <taxon>Danxiaibacter</taxon>
    </lineage>
</organism>
<reference evidence="1 2" key="1">
    <citation type="submission" date="2023-07" db="EMBL/GenBank/DDBJ databases">
        <authorList>
            <person name="Lian W.-H."/>
        </authorList>
    </citation>
    <scope>NUCLEOTIDE SEQUENCE [LARGE SCALE GENOMIC DNA]</scope>
    <source>
        <strain evidence="1 2">SYSU DXS3180</strain>
    </source>
</reference>
<accession>A0ABV3ZF92</accession>
<gene>
    <name evidence="1" type="ORF">QTN47_13645</name>
</gene>
<protein>
    <recommendedName>
        <fullName evidence="3">UspA domain-containing protein</fullName>
    </recommendedName>
</protein>
<dbReference type="RefSeq" id="WP_369329960.1">
    <property type="nucleotide sequence ID" value="NZ_JAULBC010000004.1"/>
</dbReference>
<evidence type="ECO:0000313" key="2">
    <source>
        <dbReference type="Proteomes" id="UP001560573"/>
    </source>
</evidence>
<name>A0ABV3ZF92_9BACT</name>
<evidence type="ECO:0008006" key="3">
    <source>
        <dbReference type="Google" id="ProtNLM"/>
    </source>
</evidence>
<dbReference type="Proteomes" id="UP001560573">
    <property type="component" value="Unassembled WGS sequence"/>
</dbReference>
<evidence type="ECO:0000313" key="1">
    <source>
        <dbReference type="EMBL" id="MEX6688551.1"/>
    </source>
</evidence>
<keyword evidence="2" id="KW-1185">Reference proteome</keyword>
<sequence length="165" mass="19204">MKNILIPTDFTVQSLQLVVNTAETLSDKELNIVLFHAFDTPSDIMDLMFLKRNPLYEGLMNESFRRECRRLKMKYGSVIGSITFRHFYGNTRPAFKNFIRANAISLVVWPKEYLMYTGYRHSINPERLIKTCGVEILSEFETENDMLLNSTFIYVKKGMESPINA</sequence>
<dbReference type="EMBL" id="JAULBC010000004">
    <property type="protein sequence ID" value="MEX6688551.1"/>
    <property type="molecule type" value="Genomic_DNA"/>
</dbReference>
<comment type="caution">
    <text evidence="1">The sequence shown here is derived from an EMBL/GenBank/DDBJ whole genome shotgun (WGS) entry which is preliminary data.</text>
</comment>